<dbReference type="Gene3D" id="1.10.167.10">
    <property type="entry name" value="Regulator of G-protein Signalling 4, domain 2"/>
    <property type="match status" value="1"/>
</dbReference>
<dbReference type="EMBL" id="PYSW02000030">
    <property type="protein sequence ID" value="KAG2379062.1"/>
    <property type="molecule type" value="Genomic_DNA"/>
</dbReference>
<comment type="caution">
    <text evidence="3">The sequence shown here is derived from an EMBL/GenBank/DDBJ whole genome shotgun (WGS) entry which is preliminary data.</text>
</comment>
<sequence>MSSKFEENKAKKAISIFKTYLLPNSPHEVNISAQHRQNAVKAFEQSAQLQNDKAMLVSENVFDEIQLAIFYNLKNDNYPRFTTSQQFKNFLKHKDIAFVSSIAIKKNTTYMKYVPKIEGLICDRDIQFFSFMGFNDDLDVWDEISVSKDARCACYQSKKEFYFNDRLGQSENMNGKIMKMKFIVPCTKEEAFNVFSHTHLRKEILDIESINQVDYTPISKNNKYAQTILQMQLQMKGFSWILKPREAVAAITCVYDTKRESLGFIMKSTETVMVPIRKSHVRIRVLNAAFFTDCPTSTTITSHKILKKQSSESSLKKSSNKKSTSTSNSSGSSSSSLSQPSLSSTTTTPSEKNHGDTLDDLRSSSSSSDSSFGSSAEHACKLVFTSFLDLKIPSETVKKKLFKTKNKLVYTRLLNAIKESRSLGFPRAKFSEGVLDTLDAFKEYYLSNDSKETEMTWELQDEEDDMLHEIVAHNDH</sequence>
<dbReference type="InterPro" id="IPR044926">
    <property type="entry name" value="RGS_subdomain_2"/>
</dbReference>
<evidence type="ECO:0000313" key="4">
    <source>
        <dbReference type="Proteomes" id="UP000816034"/>
    </source>
</evidence>
<evidence type="ECO:0000256" key="1">
    <source>
        <dbReference type="SAM" id="MobiDB-lite"/>
    </source>
</evidence>
<dbReference type="InterPro" id="IPR023393">
    <property type="entry name" value="START-like_dom_sf"/>
</dbReference>
<gene>
    <name evidence="3" type="ORF">C9374_007700</name>
</gene>
<dbReference type="InterPro" id="IPR016137">
    <property type="entry name" value="RGS"/>
</dbReference>
<dbReference type="SUPFAM" id="SSF48097">
    <property type="entry name" value="Regulator of G-protein signaling, RGS"/>
    <property type="match status" value="1"/>
</dbReference>
<proteinExistence type="predicted"/>
<dbReference type="RefSeq" id="XP_044546324.1">
    <property type="nucleotide sequence ID" value="XM_044697695.1"/>
</dbReference>
<dbReference type="PROSITE" id="PS50132">
    <property type="entry name" value="RGS"/>
    <property type="match status" value="1"/>
</dbReference>
<accession>A0AA88KGB3</accession>
<dbReference type="Proteomes" id="UP000816034">
    <property type="component" value="Unassembled WGS sequence"/>
</dbReference>
<feature type="compositionally biased region" description="Basic and acidic residues" evidence="1">
    <location>
        <begin position="351"/>
        <end position="362"/>
    </location>
</feature>
<feature type="compositionally biased region" description="Low complexity" evidence="1">
    <location>
        <begin position="311"/>
        <end position="350"/>
    </location>
</feature>
<dbReference type="GeneID" id="68100154"/>
<organism evidence="3 4">
    <name type="scientific">Naegleria lovaniensis</name>
    <name type="common">Amoeba</name>
    <dbReference type="NCBI Taxonomy" id="51637"/>
    <lineage>
        <taxon>Eukaryota</taxon>
        <taxon>Discoba</taxon>
        <taxon>Heterolobosea</taxon>
        <taxon>Tetramitia</taxon>
        <taxon>Eutetramitia</taxon>
        <taxon>Vahlkampfiidae</taxon>
        <taxon>Naegleria</taxon>
    </lineage>
</organism>
<evidence type="ECO:0000313" key="3">
    <source>
        <dbReference type="EMBL" id="KAG2379062.1"/>
    </source>
</evidence>
<name>A0AA88KGB3_NAELO</name>
<dbReference type="InterPro" id="IPR036305">
    <property type="entry name" value="RGS_sf"/>
</dbReference>
<feature type="compositionally biased region" description="Low complexity" evidence="1">
    <location>
        <begin position="363"/>
        <end position="373"/>
    </location>
</feature>
<feature type="domain" description="RGS" evidence="2">
    <location>
        <begin position="1"/>
        <end position="91"/>
    </location>
</feature>
<evidence type="ECO:0000259" key="2">
    <source>
        <dbReference type="PROSITE" id="PS50132"/>
    </source>
</evidence>
<dbReference type="PANTHER" id="PTHR10845">
    <property type="entry name" value="REGULATOR OF G PROTEIN SIGNALING"/>
    <property type="match status" value="1"/>
</dbReference>
<keyword evidence="4" id="KW-1185">Reference proteome</keyword>
<dbReference type="AlphaFoldDB" id="A0AA88KGB3"/>
<dbReference type="Pfam" id="PF00615">
    <property type="entry name" value="RGS"/>
    <property type="match status" value="1"/>
</dbReference>
<dbReference type="PANTHER" id="PTHR10845:SF192">
    <property type="entry name" value="DOUBLE HIT, ISOFORM B"/>
    <property type="match status" value="1"/>
</dbReference>
<feature type="region of interest" description="Disordered" evidence="1">
    <location>
        <begin position="311"/>
        <end position="373"/>
    </location>
</feature>
<dbReference type="SUPFAM" id="SSF55961">
    <property type="entry name" value="Bet v1-like"/>
    <property type="match status" value="1"/>
</dbReference>
<reference evidence="3 4" key="1">
    <citation type="journal article" date="2018" name="BMC Genomics">
        <title>The genome of Naegleria lovaniensis, the basis for a comparative approach to unravel pathogenicity factors of the human pathogenic amoeba N. fowleri.</title>
        <authorList>
            <person name="Liechti N."/>
            <person name="Schurch N."/>
            <person name="Bruggmann R."/>
            <person name="Wittwer M."/>
        </authorList>
    </citation>
    <scope>NUCLEOTIDE SEQUENCE [LARGE SCALE GENOMIC DNA]</scope>
    <source>
        <strain evidence="3 4">ATCC 30569</strain>
    </source>
</reference>
<dbReference type="PRINTS" id="PR01301">
    <property type="entry name" value="RGSPROTEIN"/>
</dbReference>
<dbReference type="Gene3D" id="3.30.530.20">
    <property type="match status" value="1"/>
</dbReference>
<protein>
    <recommendedName>
        <fullName evidence="2">RGS domain-containing protein</fullName>
    </recommendedName>
</protein>